<dbReference type="GO" id="GO:0040029">
    <property type="term" value="P:epigenetic regulation of gene expression"/>
    <property type="evidence" value="ECO:0007669"/>
    <property type="project" value="TreeGrafter"/>
</dbReference>
<dbReference type="EMBL" id="AP019860">
    <property type="protein sequence ID" value="BBM87696.1"/>
    <property type="molecule type" value="Genomic_DNA"/>
</dbReference>
<dbReference type="Proteomes" id="UP000326354">
    <property type="component" value="Chromosome"/>
</dbReference>
<accession>A0A5S9F6A5</accession>
<dbReference type="OrthoDB" id="9808367at2"/>
<comment type="similarity">
    <text evidence="1">Belongs to the histone deacetylase family.</text>
</comment>
<evidence type="ECO:0000256" key="2">
    <source>
        <dbReference type="ARBA" id="ARBA00022801"/>
    </source>
</evidence>
<evidence type="ECO:0000259" key="3">
    <source>
        <dbReference type="Pfam" id="PF00850"/>
    </source>
</evidence>
<dbReference type="InterPro" id="IPR023696">
    <property type="entry name" value="Ureohydrolase_dom_sf"/>
</dbReference>
<dbReference type="GO" id="GO:0016787">
    <property type="term" value="F:hydrolase activity"/>
    <property type="evidence" value="ECO:0007669"/>
    <property type="project" value="UniProtKB-KW"/>
</dbReference>
<dbReference type="PANTHER" id="PTHR10625:SF19">
    <property type="entry name" value="HISTONE DEACETYLASE 12"/>
    <property type="match status" value="1"/>
</dbReference>
<dbReference type="PRINTS" id="PR01270">
    <property type="entry name" value="HDASUPER"/>
</dbReference>
<organism evidence="4 5">
    <name type="scientific">Uabimicrobium amorphum</name>
    <dbReference type="NCBI Taxonomy" id="2596890"/>
    <lineage>
        <taxon>Bacteria</taxon>
        <taxon>Pseudomonadati</taxon>
        <taxon>Planctomycetota</taxon>
        <taxon>Candidatus Uabimicrobiia</taxon>
        <taxon>Candidatus Uabimicrobiales</taxon>
        <taxon>Candidatus Uabimicrobiaceae</taxon>
        <taxon>Candidatus Uabimicrobium</taxon>
    </lineage>
</organism>
<sequence length="299" mass="33555">MSIPFVYHPIYSVPFPAQHRFRMAKFRLLYEKLLQKNIIHKNNVLEPQPVAADIIEISHSKEYIDAFFNNKLDKTRAKKLGLPWSEQLAARTKYSIAGTLLTTELALQHGIACHLAGGTHHSHFDFGSGFCIFNDLTIAALTLVKKQLADVIFILDCDVHQGDGTATILQEYPNIFTCSIHCRNNFPLKKTESDLDIPLEKDIGDAEYLEALQLALHKMLEIEPDLVIYDAGVDVHVDDALGKLAMTSQGIAARDYLVMKTCHEHHIPVATVIGGGYHKDLDHLVERHCIVHEQAAKFA</sequence>
<proteinExistence type="inferred from homology"/>
<evidence type="ECO:0000256" key="1">
    <source>
        <dbReference type="ARBA" id="ARBA00005947"/>
    </source>
</evidence>
<name>A0A5S9F6A5_UABAM</name>
<dbReference type="KEGG" id="uam:UABAM_06111"/>
<dbReference type="CDD" id="cd09993">
    <property type="entry name" value="HDAC_classIV"/>
    <property type="match status" value="1"/>
</dbReference>
<dbReference type="InterPro" id="IPR023801">
    <property type="entry name" value="His_deacetylse_dom"/>
</dbReference>
<dbReference type="SUPFAM" id="SSF52768">
    <property type="entry name" value="Arginase/deacetylase"/>
    <property type="match status" value="1"/>
</dbReference>
<gene>
    <name evidence="4" type="ORF">UABAM_06111</name>
</gene>
<dbReference type="Pfam" id="PF00850">
    <property type="entry name" value="Hist_deacetyl"/>
    <property type="match status" value="1"/>
</dbReference>
<keyword evidence="5" id="KW-1185">Reference proteome</keyword>
<protein>
    <submittedName>
        <fullName evidence="4">Histone deacetylase</fullName>
    </submittedName>
</protein>
<dbReference type="InterPro" id="IPR044150">
    <property type="entry name" value="HDAC_classIV"/>
</dbReference>
<dbReference type="GO" id="GO:0004407">
    <property type="term" value="F:histone deacetylase activity"/>
    <property type="evidence" value="ECO:0007669"/>
    <property type="project" value="InterPro"/>
</dbReference>
<dbReference type="InterPro" id="IPR000286">
    <property type="entry name" value="HDACs"/>
</dbReference>
<dbReference type="RefSeq" id="WP_151971701.1">
    <property type="nucleotide sequence ID" value="NZ_AP019860.1"/>
</dbReference>
<evidence type="ECO:0000313" key="5">
    <source>
        <dbReference type="Proteomes" id="UP000326354"/>
    </source>
</evidence>
<dbReference type="InterPro" id="IPR037138">
    <property type="entry name" value="His_deacetylse_dom_sf"/>
</dbReference>
<evidence type="ECO:0000313" key="4">
    <source>
        <dbReference type="EMBL" id="BBM87696.1"/>
    </source>
</evidence>
<dbReference type="PANTHER" id="PTHR10625">
    <property type="entry name" value="HISTONE DEACETYLASE HDAC1-RELATED"/>
    <property type="match status" value="1"/>
</dbReference>
<feature type="domain" description="Histone deacetylase" evidence="3">
    <location>
        <begin position="19"/>
        <end position="280"/>
    </location>
</feature>
<keyword evidence="2" id="KW-0378">Hydrolase</keyword>
<dbReference type="Gene3D" id="3.40.800.20">
    <property type="entry name" value="Histone deacetylase domain"/>
    <property type="match status" value="1"/>
</dbReference>
<dbReference type="AlphaFoldDB" id="A0A5S9F6A5"/>
<reference evidence="4 5" key="1">
    <citation type="submission" date="2019-08" db="EMBL/GenBank/DDBJ databases">
        <title>Complete genome sequence of Candidatus Uab amorphum.</title>
        <authorList>
            <person name="Shiratori T."/>
            <person name="Suzuki S."/>
            <person name="Kakizawa Y."/>
            <person name="Ishida K."/>
        </authorList>
    </citation>
    <scope>NUCLEOTIDE SEQUENCE [LARGE SCALE GENOMIC DNA]</scope>
    <source>
        <strain evidence="4 5">SRT547</strain>
    </source>
</reference>